<keyword evidence="4 8" id="KW-0560">Oxidoreductase</keyword>
<evidence type="ECO:0000259" key="11">
    <source>
        <dbReference type="Pfam" id="PF02727"/>
    </source>
</evidence>
<name>A0A4Q0T323_9BACT</name>
<feature type="active site" description="Schiff-base intermediate with substrate; via topaquinone" evidence="6">
    <location>
        <position position="397"/>
    </location>
</feature>
<feature type="signal peptide" evidence="9">
    <location>
        <begin position="1"/>
        <end position="23"/>
    </location>
</feature>
<dbReference type="InterPro" id="IPR015798">
    <property type="entry name" value="Cu_amine_oxidase_C"/>
</dbReference>
<feature type="modified residue" description="2',4',5'-topaquinone" evidence="7">
    <location>
        <position position="397"/>
    </location>
</feature>
<keyword evidence="9" id="KW-0732">Signal</keyword>
<keyword evidence="3 6" id="KW-0801">TPQ</keyword>
<feature type="domain" description="Copper amine oxidase N2-terminal" evidence="11">
    <location>
        <begin position="30"/>
        <end position="111"/>
    </location>
</feature>
<dbReference type="PANTHER" id="PTHR10638:SF41">
    <property type="entry name" value="AMINE OXIDASE"/>
    <property type="match status" value="1"/>
</dbReference>
<comment type="PTM">
    <text evidence="7 8">Topaquinone (TPQ) is generated by copper-dependent autoxidation of a specific tyrosyl residue.</text>
</comment>
<evidence type="ECO:0000256" key="5">
    <source>
        <dbReference type="ARBA" id="ARBA00023008"/>
    </source>
</evidence>
<comment type="cofactor">
    <cofactor evidence="8">
        <name>Cu cation</name>
        <dbReference type="ChEBI" id="CHEBI:23378"/>
    </cofactor>
    <text evidence="8">Contains 1 topaquinone per subunit.</text>
</comment>
<reference evidence="14" key="2">
    <citation type="submission" date="2019-02" db="EMBL/GenBank/DDBJ databases">
        <title>Granulicella sibirica sp. nov., a psychrotolerant acidobacterium isolated from an organic soil layer in forested tundra, West Siberia.</title>
        <authorList>
            <person name="Oshkin I.Y."/>
            <person name="Kulichevskaya I.S."/>
            <person name="Rijpstra W.I.C."/>
            <person name="Sinninghe Damste J.S."/>
            <person name="Rakitin A.L."/>
            <person name="Ravin N.V."/>
            <person name="Dedysh S.N."/>
        </authorList>
    </citation>
    <scope>NUCLEOTIDE SEQUENCE [LARGE SCALE GENOMIC DNA]</scope>
    <source>
        <strain evidence="14">AF10</strain>
    </source>
</reference>
<dbReference type="GO" id="GO:0008131">
    <property type="term" value="F:primary methylamine oxidase activity"/>
    <property type="evidence" value="ECO:0007669"/>
    <property type="project" value="InterPro"/>
</dbReference>
<dbReference type="PANTHER" id="PTHR10638">
    <property type="entry name" value="COPPER AMINE OXIDASE"/>
    <property type="match status" value="1"/>
</dbReference>
<dbReference type="InterPro" id="IPR015800">
    <property type="entry name" value="Cu_amine_oxidase_N2"/>
</dbReference>
<dbReference type="InterPro" id="IPR016182">
    <property type="entry name" value="Cu_amine_oxidase_N-reg"/>
</dbReference>
<proteinExistence type="inferred from homology"/>
<dbReference type="Pfam" id="PF02727">
    <property type="entry name" value="Cu_amine_oxidN2"/>
    <property type="match status" value="1"/>
</dbReference>
<dbReference type="InterPro" id="IPR036460">
    <property type="entry name" value="Cu_amine_oxidase_C_sf"/>
</dbReference>
<dbReference type="GO" id="GO:0009308">
    <property type="term" value="P:amine metabolic process"/>
    <property type="evidence" value="ECO:0007669"/>
    <property type="project" value="UniProtKB-UniRule"/>
</dbReference>
<keyword evidence="5 8" id="KW-0186">Copper</keyword>
<dbReference type="Pfam" id="PF01179">
    <property type="entry name" value="Cu_amine_oxid"/>
    <property type="match status" value="1"/>
</dbReference>
<feature type="domain" description="Copper amine oxidase N3-terminal" evidence="12">
    <location>
        <begin position="119"/>
        <end position="211"/>
    </location>
</feature>
<organism evidence="13 14">
    <name type="scientific">Granulicella sibirica</name>
    <dbReference type="NCBI Taxonomy" id="2479048"/>
    <lineage>
        <taxon>Bacteria</taxon>
        <taxon>Pseudomonadati</taxon>
        <taxon>Acidobacteriota</taxon>
        <taxon>Terriglobia</taxon>
        <taxon>Terriglobales</taxon>
        <taxon>Acidobacteriaceae</taxon>
        <taxon>Granulicella</taxon>
    </lineage>
</organism>
<comment type="similarity">
    <text evidence="1 8">Belongs to the copper/topaquinone oxidase family.</text>
</comment>
<gene>
    <name evidence="13" type="ORF">GRAN_1405</name>
</gene>
<reference evidence="13 14" key="1">
    <citation type="submission" date="2018-11" db="EMBL/GenBank/DDBJ databases">
        <authorList>
            <person name="Mardanov A.V."/>
            <person name="Ravin N.V."/>
            <person name="Dedysh S.N."/>
        </authorList>
    </citation>
    <scope>NUCLEOTIDE SEQUENCE [LARGE SCALE GENOMIC DNA]</scope>
    <source>
        <strain evidence="13 14">AF10</strain>
    </source>
</reference>
<dbReference type="Gene3D" id="3.10.450.40">
    <property type="match status" value="2"/>
</dbReference>
<evidence type="ECO:0000256" key="2">
    <source>
        <dbReference type="ARBA" id="ARBA00022723"/>
    </source>
</evidence>
<dbReference type="Proteomes" id="UP000289437">
    <property type="component" value="Unassembled WGS sequence"/>
</dbReference>
<dbReference type="EMBL" id="RDSM01000001">
    <property type="protein sequence ID" value="RXH58095.1"/>
    <property type="molecule type" value="Genomic_DNA"/>
</dbReference>
<dbReference type="AlphaFoldDB" id="A0A4Q0T323"/>
<dbReference type="GO" id="GO:0005507">
    <property type="term" value="F:copper ion binding"/>
    <property type="evidence" value="ECO:0007669"/>
    <property type="project" value="InterPro"/>
</dbReference>
<evidence type="ECO:0000256" key="3">
    <source>
        <dbReference type="ARBA" id="ARBA00022772"/>
    </source>
</evidence>
<dbReference type="PROSITE" id="PS01165">
    <property type="entry name" value="COPPER_AMINE_OXID_2"/>
    <property type="match status" value="1"/>
</dbReference>
<keyword evidence="14" id="KW-1185">Reference proteome</keyword>
<evidence type="ECO:0000313" key="13">
    <source>
        <dbReference type="EMBL" id="RXH58095.1"/>
    </source>
</evidence>
<dbReference type="SUPFAM" id="SSF49998">
    <property type="entry name" value="Amine oxidase catalytic domain"/>
    <property type="match status" value="1"/>
</dbReference>
<dbReference type="GO" id="GO:0048038">
    <property type="term" value="F:quinone binding"/>
    <property type="evidence" value="ECO:0007669"/>
    <property type="project" value="InterPro"/>
</dbReference>
<feature type="active site" description="Proton acceptor" evidence="6">
    <location>
        <position position="315"/>
    </location>
</feature>
<keyword evidence="2 8" id="KW-0479">Metal-binding</keyword>
<evidence type="ECO:0000256" key="1">
    <source>
        <dbReference type="ARBA" id="ARBA00007983"/>
    </source>
</evidence>
<protein>
    <recommendedName>
        <fullName evidence="8">Amine oxidase</fullName>
        <ecNumber evidence="8">1.4.3.-</ecNumber>
    </recommendedName>
</protein>
<dbReference type="Gene3D" id="2.70.98.20">
    <property type="entry name" value="Copper amine oxidase, catalytic domain"/>
    <property type="match status" value="1"/>
</dbReference>
<dbReference type="InterPro" id="IPR000269">
    <property type="entry name" value="Cu_amine_oxidase"/>
</dbReference>
<dbReference type="RefSeq" id="WP_128912154.1">
    <property type="nucleotide sequence ID" value="NZ_RDSM01000001.1"/>
</dbReference>
<evidence type="ECO:0000256" key="9">
    <source>
        <dbReference type="SAM" id="SignalP"/>
    </source>
</evidence>
<accession>A0A4Q0T323</accession>
<evidence type="ECO:0000256" key="8">
    <source>
        <dbReference type="RuleBase" id="RU000672"/>
    </source>
</evidence>
<dbReference type="InterPro" id="IPR049947">
    <property type="entry name" value="Cu_Am_Ox_Cu-bd"/>
</dbReference>
<dbReference type="EC" id="1.4.3.-" evidence="8"/>
<comment type="caution">
    <text evidence="13">The sequence shown here is derived from an EMBL/GenBank/DDBJ whole genome shotgun (WGS) entry which is preliminary data.</text>
</comment>
<dbReference type="OrthoDB" id="9772590at2"/>
<evidence type="ECO:0000259" key="12">
    <source>
        <dbReference type="Pfam" id="PF02728"/>
    </source>
</evidence>
<feature type="domain" description="Copper amine oxidase catalytic" evidence="10">
    <location>
        <begin position="240"/>
        <end position="648"/>
    </location>
</feature>
<evidence type="ECO:0000313" key="14">
    <source>
        <dbReference type="Proteomes" id="UP000289437"/>
    </source>
</evidence>
<feature type="chain" id="PRO_5020865905" description="Amine oxidase" evidence="9">
    <location>
        <begin position="24"/>
        <end position="654"/>
    </location>
</feature>
<evidence type="ECO:0000256" key="7">
    <source>
        <dbReference type="PIRSR" id="PIRSR600269-51"/>
    </source>
</evidence>
<evidence type="ECO:0000256" key="6">
    <source>
        <dbReference type="PIRSR" id="PIRSR600269-50"/>
    </source>
</evidence>
<dbReference type="SUPFAM" id="SSF54416">
    <property type="entry name" value="Amine oxidase N-terminal region"/>
    <property type="match status" value="2"/>
</dbReference>
<sequence>MLKMKTLLGASAAVLVYAACVCAQTRLPQHPLDSLTSDEYWTVHDVLQQSGHMTDKTLVASLLLHEPLKSTVLAWKQGDPFPREVDVILEAAGKTIEARVDIAGHKLDFWKEVPGVQAPITESELDDMSDIIKKDPRVIAALKTHGVTDLSSVRCEPIPLTFIVFPEQSRSRIGYGACTDSHGVYHPWGRSIEGLYILANLTAEKVLDVIDRGPLPMPASDINYEEGAATPRQGTTPLLVTQPLGPGYKIDHGEISWQNWHFRFRLDARVGPVVNLVRYQDGNKLRSVMYEGSLSEMYVPYMDPDVGWNSRVFLDAGEFLLGGLIKPVGPDDCPAHAQYFTGVVPSDKGTPVLKPELACLFEHASDGPAWRHSEEGLMSGRPSRELVLRTAAVVGNYDYILDWIFQQDGTIRVAVGATGIVETKAVKEQALAHVMGDQAGKLEHGTLVAPNTLAINHDHYFSYRLDMDVDGPNNSFMVDRLVPEQLTGSARKTIWGVASSIAHTEKDGTLDVDPRHPGMWHFINPTQHGAVGYPTGYEIMPGATAVSNIPLDDPAQKVGAFSEHQMWVTPYAADELYASGTYVTSSKGLEGLPAWTAANRSIENTDIVGWYTLGFHHVVRLEDWPIMPTMWHDFLIRPANFFDQNPVLTLPHQP</sequence>
<dbReference type="Pfam" id="PF02728">
    <property type="entry name" value="Cu_amine_oxidN3"/>
    <property type="match status" value="1"/>
</dbReference>
<evidence type="ECO:0000256" key="4">
    <source>
        <dbReference type="ARBA" id="ARBA00023002"/>
    </source>
</evidence>
<evidence type="ECO:0000259" key="10">
    <source>
        <dbReference type="Pfam" id="PF01179"/>
    </source>
</evidence>
<dbReference type="InterPro" id="IPR015802">
    <property type="entry name" value="Cu_amine_oxidase_N3"/>
</dbReference>